<dbReference type="AlphaFoldDB" id="A0A857KJE5"/>
<evidence type="ECO:0000313" key="3">
    <source>
        <dbReference type="EMBL" id="QHN39761.1"/>
    </source>
</evidence>
<reference evidence="3" key="1">
    <citation type="journal article" date="2021" name="Nat. Microbiol.">
        <title>Cocultivation of an ultrasmall environmental parasitic bacterium with lytic ability against bacteria associated with wastewater foams.</title>
        <authorList>
            <person name="Batinovic S."/>
            <person name="Rose J.J.A."/>
            <person name="Ratcliffe J."/>
            <person name="Seviour R.J."/>
            <person name="Petrovski S."/>
        </authorList>
    </citation>
    <scope>NUCLEOTIDE SEQUENCE</scope>
    <source>
        <strain evidence="3">CON44</strain>
    </source>
</reference>
<dbReference type="InterPro" id="IPR029069">
    <property type="entry name" value="HotDog_dom_sf"/>
</dbReference>
<feature type="domain" description="Acyl-CoA thioesterase-like C-terminal" evidence="2">
    <location>
        <begin position="176"/>
        <end position="281"/>
    </location>
</feature>
<dbReference type="SUPFAM" id="SSF54637">
    <property type="entry name" value="Thioesterase/thiol ester dehydrase-isomerase"/>
    <property type="match status" value="1"/>
</dbReference>
<sequence length="285" mass="30958">MIRPTVQGVDFSSYYEPVGDGAPDEDGFEYFRPTQATQSVWSPALQHGGPPSGLMVRSLTRHSPDPTQHYTRITTDILGAIGFGINRVRTRVDRPGRQISMLSTDLEVQQPDGSYRLVGRTSAWRMRTADTTEAAHSPREPYPHPDTVDAGPGVRAHDAGVDWGSIGFLATVVSANLPSANGATDAYWIRPSLPLVAGEQTTDIESIFTVLDIANGVGTTLQPFEWSWMNTDTTVHLTHEPTGPWIGIDAEMTRGDAGYGATFADLFDVNGYLGRSAQTVLLVKN</sequence>
<dbReference type="Pfam" id="PF13622">
    <property type="entry name" value="4HBT_3"/>
    <property type="match status" value="1"/>
</dbReference>
<evidence type="ECO:0000259" key="2">
    <source>
        <dbReference type="Pfam" id="PF20789"/>
    </source>
</evidence>
<proteinExistence type="predicted"/>
<gene>
    <name evidence="3" type="ORF">GII30_11830</name>
</gene>
<dbReference type="EMBL" id="CP045810">
    <property type="protein sequence ID" value="QHN39761.1"/>
    <property type="molecule type" value="Genomic_DNA"/>
</dbReference>
<dbReference type="InterPro" id="IPR049450">
    <property type="entry name" value="ACOT8-like_C"/>
</dbReference>
<dbReference type="InterPro" id="IPR042171">
    <property type="entry name" value="Acyl-CoA_hotdog"/>
</dbReference>
<dbReference type="Pfam" id="PF20789">
    <property type="entry name" value="4HBT_3C"/>
    <property type="match status" value="1"/>
</dbReference>
<dbReference type="InterPro" id="IPR049449">
    <property type="entry name" value="TesB_ACOT8-like_N"/>
</dbReference>
<feature type="domain" description="Acyl-CoA thioesterase-like N-terminal HotDog" evidence="1">
    <location>
        <begin position="39"/>
        <end position="125"/>
    </location>
</feature>
<name>A0A857KJE5_9ACTN</name>
<protein>
    <submittedName>
        <fullName evidence="3">Thioesterase family protein</fullName>
    </submittedName>
</protein>
<organism evidence="3">
    <name type="scientific">Gordonia amarae</name>
    <dbReference type="NCBI Taxonomy" id="36821"/>
    <lineage>
        <taxon>Bacteria</taxon>
        <taxon>Bacillati</taxon>
        <taxon>Actinomycetota</taxon>
        <taxon>Actinomycetes</taxon>
        <taxon>Mycobacteriales</taxon>
        <taxon>Gordoniaceae</taxon>
        <taxon>Gordonia</taxon>
    </lineage>
</organism>
<accession>A0A857KJE5</accession>
<dbReference type="Gene3D" id="2.40.160.210">
    <property type="entry name" value="Acyl-CoA thioesterase, double hotdog domain"/>
    <property type="match status" value="1"/>
</dbReference>
<evidence type="ECO:0000259" key="1">
    <source>
        <dbReference type="Pfam" id="PF13622"/>
    </source>
</evidence>